<feature type="region of interest" description="Disordered" evidence="1">
    <location>
        <begin position="27"/>
        <end position="62"/>
    </location>
</feature>
<organism evidence="3 4">
    <name type="scientific">Rhodococcus erythropolis</name>
    <name type="common">Arthrobacter picolinophilus</name>
    <dbReference type="NCBI Taxonomy" id="1833"/>
    <lineage>
        <taxon>Bacteria</taxon>
        <taxon>Bacillati</taxon>
        <taxon>Actinomycetota</taxon>
        <taxon>Actinomycetes</taxon>
        <taxon>Mycobacteriales</taxon>
        <taxon>Nocardiaceae</taxon>
        <taxon>Rhodococcus</taxon>
        <taxon>Rhodococcus erythropolis group</taxon>
    </lineage>
</organism>
<evidence type="ECO:0008006" key="5">
    <source>
        <dbReference type="Google" id="ProtNLM"/>
    </source>
</evidence>
<dbReference type="EMBL" id="JAECSB010000010">
    <property type="protein sequence ID" value="MBH5141127.1"/>
    <property type="molecule type" value="Genomic_DNA"/>
</dbReference>
<name>A0A8I0ZRF4_RHOER</name>
<dbReference type="PROSITE" id="PS51257">
    <property type="entry name" value="PROKAR_LIPOPROTEIN"/>
    <property type="match status" value="1"/>
</dbReference>
<evidence type="ECO:0000313" key="3">
    <source>
        <dbReference type="EMBL" id="MBH5141127.1"/>
    </source>
</evidence>
<protein>
    <recommendedName>
        <fullName evidence="5">Lipoprotein</fullName>
    </recommendedName>
</protein>
<accession>A0A8I0ZRF4</accession>
<evidence type="ECO:0000313" key="4">
    <source>
        <dbReference type="Proteomes" id="UP000627573"/>
    </source>
</evidence>
<reference evidence="3 4" key="1">
    <citation type="submission" date="2020-12" db="EMBL/GenBank/DDBJ databases">
        <title>Draft genome sequence of furan degrading bacterial strain FUR100.</title>
        <authorList>
            <person name="Woiski C."/>
        </authorList>
    </citation>
    <scope>NUCLEOTIDE SEQUENCE [LARGE SCALE GENOMIC DNA]</scope>
    <source>
        <strain evidence="3 4">FUR100</strain>
    </source>
</reference>
<evidence type="ECO:0000256" key="2">
    <source>
        <dbReference type="SAM" id="SignalP"/>
    </source>
</evidence>
<evidence type="ECO:0000256" key="1">
    <source>
        <dbReference type="SAM" id="MobiDB-lite"/>
    </source>
</evidence>
<gene>
    <name evidence="3" type="ORF">I3517_00655</name>
</gene>
<comment type="caution">
    <text evidence="3">The sequence shown here is derived from an EMBL/GenBank/DDBJ whole genome shotgun (WGS) entry which is preliminary data.</text>
</comment>
<dbReference type="Proteomes" id="UP000627573">
    <property type="component" value="Unassembled WGS sequence"/>
</dbReference>
<keyword evidence="4" id="KW-1185">Reference proteome</keyword>
<proteinExistence type="predicted"/>
<dbReference type="AlphaFoldDB" id="A0A8I0ZRF4"/>
<feature type="chain" id="PRO_5038765994" description="Lipoprotein" evidence="2">
    <location>
        <begin position="26"/>
        <end position="192"/>
    </location>
</feature>
<keyword evidence="2" id="KW-0732">Signal</keyword>
<feature type="signal peptide" evidence="2">
    <location>
        <begin position="1"/>
        <end position="25"/>
    </location>
</feature>
<sequence length="192" mass="19651">MTRTRNTAAAALLAGALLLAGCGSGGDGHDNHPLDEGGPADSSLTTPPPPPLPGAFAGVDQNDPESVMVGAAQALFSYAPAEDANQLAAAQRAAPLFDERYYSENSGSFIALAPITGKQWQSWADEGAIVTASASVTSDEHPADQPARVSRVLAVTQTATTPEGKPLSSTTFAAYMSATKLGVWRVSAVAVR</sequence>
<dbReference type="RefSeq" id="WP_197940393.1">
    <property type="nucleotide sequence ID" value="NZ_JAECSB010000010.1"/>
</dbReference>